<keyword evidence="5" id="KW-1185">Reference proteome</keyword>
<dbReference type="Gene3D" id="3.40.50.850">
    <property type="entry name" value="Isochorismatase-like"/>
    <property type="match status" value="1"/>
</dbReference>
<name>A0ABW3ZSP7_9BACI</name>
<dbReference type="InterPro" id="IPR000868">
    <property type="entry name" value="Isochorismatase-like_dom"/>
</dbReference>
<organism evidence="4 5">
    <name type="scientific">Lentibacillus salinarum</name>
    <dbReference type="NCBI Taxonomy" id="446820"/>
    <lineage>
        <taxon>Bacteria</taxon>
        <taxon>Bacillati</taxon>
        <taxon>Bacillota</taxon>
        <taxon>Bacilli</taxon>
        <taxon>Bacillales</taxon>
        <taxon>Bacillaceae</taxon>
        <taxon>Lentibacillus</taxon>
    </lineage>
</organism>
<dbReference type="PANTHER" id="PTHR43540:SF6">
    <property type="entry name" value="ISOCHORISMATASE-LIKE DOMAIN-CONTAINING PROTEIN"/>
    <property type="match status" value="1"/>
</dbReference>
<proteinExistence type="inferred from homology"/>
<dbReference type="GO" id="GO:0016787">
    <property type="term" value="F:hydrolase activity"/>
    <property type="evidence" value="ECO:0007669"/>
    <property type="project" value="UniProtKB-KW"/>
</dbReference>
<dbReference type="CDD" id="cd00431">
    <property type="entry name" value="cysteine_hydrolases"/>
    <property type="match status" value="1"/>
</dbReference>
<dbReference type="RefSeq" id="WP_382397784.1">
    <property type="nucleotide sequence ID" value="NZ_JBHTNH010000003.1"/>
</dbReference>
<dbReference type="EMBL" id="JBHTNH010000003">
    <property type="protein sequence ID" value="MFD1360827.1"/>
    <property type="molecule type" value="Genomic_DNA"/>
</dbReference>
<evidence type="ECO:0000256" key="1">
    <source>
        <dbReference type="ARBA" id="ARBA00006336"/>
    </source>
</evidence>
<reference evidence="5" key="1">
    <citation type="journal article" date="2019" name="Int. J. Syst. Evol. Microbiol.">
        <title>The Global Catalogue of Microorganisms (GCM) 10K type strain sequencing project: providing services to taxonomists for standard genome sequencing and annotation.</title>
        <authorList>
            <consortium name="The Broad Institute Genomics Platform"/>
            <consortium name="The Broad Institute Genome Sequencing Center for Infectious Disease"/>
            <person name="Wu L."/>
            <person name="Ma J."/>
        </authorList>
    </citation>
    <scope>NUCLEOTIDE SEQUENCE [LARGE SCALE GENOMIC DNA]</scope>
    <source>
        <strain evidence="5">CCUG 54822</strain>
    </source>
</reference>
<accession>A0ABW3ZSP7</accession>
<keyword evidence="2 4" id="KW-0378">Hydrolase</keyword>
<feature type="domain" description="Isochorismatase-like" evidence="3">
    <location>
        <begin position="13"/>
        <end position="202"/>
    </location>
</feature>
<evidence type="ECO:0000256" key="2">
    <source>
        <dbReference type="ARBA" id="ARBA00022801"/>
    </source>
</evidence>
<dbReference type="Pfam" id="PF00857">
    <property type="entry name" value="Isochorismatase"/>
    <property type="match status" value="1"/>
</dbReference>
<dbReference type="PANTHER" id="PTHR43540">
    <property type="entry name" value="PEROXYUREIDOACRYLATE/UREIDOACRYLATE AMIDOHYDROLASE-RELATED"/>
    <property type="match status" value="1"/>
</dbReference>
<evidence type="ECO:0000259" key="3">
    <source>
        <dbReference type="Pfam" id="PF00857"/>
    </source>
</evidence>
<evidence type="ECO:0000313" key="4">
    <source>
        <dbReference type="EMBL" id="MFD1360827.1"/>
    </source>
</evidence>
<sequence length="218" mass="24302">MLKFDIVDMKKVAIMVIDMENDFVRPGSSMFVQMANDMLPNVKKLLDACRKEGATVIYTTHVHGKDRGDMGTMEAIWEPIREQTALVDNTEGIEIYEEIMPKERDLVIKKHRYSAFYNTDLETQLRNRGVETLIITGTVTNMCCEATARDAQHRDYQVIFVSDATGTMDHPGFGTGPMTAGEVQKATLTSLAMCTAEVASSEEVLKKIEATGLKESLP</sequence>
<evidence type="ECO:0000313" key="5">
    <source>
        <dbReference type="Proteomes" id="UP001597178"/>
    </source>
</evidence>
<comment type="caution">
    <text evidence="4">The sequence shown here is derived from an EMBL/GenBank/DDBJ whole genome shotgun (WGS) entry which is preliminary data.</text>
</comment>
<dbReference type="InterPro" id="IPR050272">
    <property type="entry name" value="Isochorismatase-like_hydrls"/>
</dbReference>
<gene>
    <name evidence="4" type="ORF">ACFQ4A_03920</name>
</gene>
<protein>
    <submittedName>
        <fullName evidence="4">Cysteine hydrolase family protein</fullName>
    </submittedName>
</protein>
<dbReference type="InterPro" id="IPR036380">
    <property type="entry name" value="Isochorismatase-like_sf"/>
</dbReference>
<dbReference type="Proteomes" id="UP001597178">
    <property type="component" value="Unassembled WGS sequence"/>
</dbReference>
<dbReference type="SUPFAM" id="SSF52499">
    <property type="entry name" value="Isochorismatase-like hydrolases"/>
    <property type="match status" value="1"/>
</dbReference>
<comment type="similarity">
    <text evidence="1">Belongs to the isochorismatase family.</text>
</comment>